<dbReference type="EMBL" id="BLJN01000009">
    <property type="protein sequence ID" value="GFE84474.1"/>
    <property type="molecule type" value="Genomic_DNA"/>
</dbReference>
<evidence type="ECO:0000313" key="3">
    <source>
        <dbReference type="Proteomes" id="UP000445000"/>
    </source>
</evidence>
<feature type="transmembrane region" description="Helical" evidence="1">
    <location>
        <begin position="33"/>
        <end position="52"/>
    </location>
</feature>
<dbReference type="RefSeq" id="WP_161816075.1">
    <property type="nucleotide sequence ID" value="NZ_BLJN01000009.1"/>
</dbReference>
<dbReference type="Proteomes" id="UP000445000">
    <property type="component" value="Unassembled WGS sequence"/>
</dbReference>
<proteinExistence type="predicted"/>
<organism evidence="2 3">
    <name type="scientific">Steroidobacter agaridevorans</name>
    <dbReference type="NCBI Taxonomy" id="2695856"/>
    <lineage>
        <taxon>Bacteria</taxon>
        <taxon>Pseudomonadati</taxon>
        <taxon>Pseudomonadota</taxon>
        <taxon>Gammaproteobacteria</taxon>
        <taxon>Steroidobacterales</taxon>
        <taxon>Steroidobacteraceae</taxon>
        <taxon>Steroidobacter</taxon>
    </lineage>
</organism>
<feature type="transmembrane region" description="Helical" evidence="1">
    <location>
        <begin position="58"/>
        <end position="79"/>
    </location>
</feature>
<comment type="caution">
    <text evidence="2">The sequence shown here is derived from an EMBL/GenBank/DDBJ whole genome shotgun (WGS) entry which is preliminary data.</text>
</comment>
<feature type="transmembrane region" description="Helical" evidence="1">
    <location>
        <begin position="187"/>
        <end position="207"/>
    </location>
</feature>
<feature type="transmembrane region" description="Helical" evidence="1">
    <location>
        <begin position="6"/>
        <end position="26"/>
    </location>
</feature>
<evidence type="ECO:0000256" key="1">
    <source>
        <dbReference type="SAM" id="Phobius"/>
    </source>
</evidence>
<name>A0A829YM11_9GAMM</name>
<evidence type="ECO:0008006" key="4">
    <source>
        <dbReference type="Google" id="ProtNLM"/>
    </source>
</evidence>
<feature type="transmembrane region" description="Helical" evidence="1">
    <location>
        <begin position="148"/>
        <end position="166"/>
    </location>
</feature>
<keyword evidence="1" id="KW-1133">Transmembrane helix</keyword>
<sequence>MSGALSPSLPLPFLIVAAAIAVLVALRFDMRYAFGMAFIAGATASWVVASVSTIPPGWLALLVLGGAMLFFGPVLLAWLLRTTGSLNLVFQVTLLSLAVLLMVVFAVLPDPVGMWREQIELQLGAMARAGFRFEGDRDVIIATWARTMWGSVAALLLGVVFGAVLLGRWWQSLLDSPGSFGVEYRQLRLGLALGIATTVLFLTAFVTGSALTVSLASVAFFALAFQGLAAAHRSKAVGRMDRNWLVAIYVLLIVLPVTSIVVLMLAIWGFLDNWLRPRTQSA</sequence>
<reference evidence="3" key="1">
    <citation type="submission" date="2020-01" db="EMBL/GenBank/DDBJ databases">
        <title>'Steroidobacter agaridevorans' sp. nov., agar-degrading bacteria isolated from rhizosphere soils.</title>
        <authorList>
            <person name="Ikenaga M."/>
            <person name="Kataoka M."/>
            <person name="Murouchi A."/>
            <person name="Katsuragi S."/>
            <person name="Sakai M."/>
        </authorList>
    </citation>
    <scope>NUCLEOTIDE SEQUENCE [LARGE SCALE GENOMIC DNA]</scope>
    <source>
        <strain evidence="3">YU21-B</strain>
    </source>
</reference>
<accession>A0A829YM11</accession>
<keyword evidence="3" id="KW-1185">Reference proteome</keyword>
<protein>
    <recommendedName>
        <fullName evidence="4">DUF2232 domain-containing protein</fullName>
    </recommendedName>
</protein>
<keyword evidence="1" id="KW-0812">Transmembrane</keyword>
<evidence type="ECO:0000313" key="2">
    <source>
        <dbReference type="EMBL" id="GFE84474.1"/>
    </source>
</evidence>
<feature type="transmembrane region" description="Helical" evidence="1">
    <location>
        <begin position="86"/>
        <end position="108"/>
    </location>
</feature>
<gene>
    <name evidence="2" type="ORF">GCM10011487_64740</name>
</gene>
<feature type="transmembrane region" description="Helical" evidence="1">
    <location>
        <begin position="213"/>
        <end position="232"/>
    </location>
</feature>
<keyword evidence="1" id="KW-0472">Membrane</keyword>
<dbReference type="AlphaFoldDB" id="A0A829YM11"/>
<feature type="transmembrane region" description="Helical" evidence="1">
    <location>
        <begin position="244"/>
        <end position="271"/>
    </location>
</feature>